<accession>A0A7R9LX54</accession>
<keyword evidence="5" id="KW-0862">Zinc</keyword>
<feature type="region of interest" description="Disordered" evidence="8">
    <location>
        <begin position="289"/>
        <end position="413"/>
    </location>
</feature>
<dbReference type="InterPro" id="IPR001841">
    <property type="entry name" value="Znf_RING"/>
</dbReference>
<dbReference type="EMBL" id="CAJPVJ010003677">
    <property type="protein sequence ID" value="CAG2167834.1"/>
    <property type="molecule type" value="Genomic_DNA"/>
</dbReference>
<evidence type="ECO:0000313" key="11">
    <source>
        <dbReference type="Proteomes" id="UP000728032"/>
    </source>
</evidence>
<dbReference type="GO" id="GO:0008270">
    <property type="term" value="F:zinc ion binding"/>
    <property type="evidence" value="ECO:0007669"/>
    <property type="project" value="UniProtKB-KW"/>
</dbReference>
<keyword evidence="11" id="KW-1185">Reference proteome</keyword>
<evidence type="ECO:0000259" key="9">
    <source>
        <dbReference type="PROSITE" id="PS50089"/>
    </source>
</evidence>
<feature type="compositionally biased region" description="Polar residues" evidence="8">
    <location>
        <begin position="289"/>
        <end position="298"/>
    </location>
</feature>
<dbReference type="InterPro" id="IPR013087">
    <property type="entry name" value="Znf_C2H2_type"/>
</dbReference>
<feature type="compositionally biased region" description="Polar residues" evidence="8">
    <location>
        <begin position="378"/>
        <end position="391"/>
    </location>
</feature>
<evidence type="ECO:0000256" key="5">
    <source>
        <dbReference type="ARBA" id="ARBA00022833"/>
    </source>
</evidence>
<comment type="pathway">
    <text evidence="2">Protein modification; protein ubiquitination.</text>
</comment>
<dbReference type="GO" id="GO:0072344">
    <property type="term" value="P:rescue of stalled ribosome"/>
    <property type="evidence" value="ECO:0007669"/>
    <property type="project" value="InterPro"/>
</dbReference>
<gene>
    <name evidence="10" type="ORF">ONB1V03_LOCUS7331</name>
</gene>
<dbReference type="InterPro" id="IPR041888">
    <property type="entry name" value="RING-HC_ZNF598/HEL2"/>
</dbReference>
<comment type="similarity">
    <text evidence="6">Belongs to the ZNF598/HEL2 family.</text>
</comment>
<feature type="compositionally biased region" description="Low complexity" evidence="8">
    <location>
        <begin position="346"/>
        <end position="357"/>
    </location>
</feature>
<evidence type="ECO:0000256" key="2">
    <source>
        <dbReference type="ARBA" id="ARBA00004906"/>
    </source>
</evidence>
<reference evidence="10" key="1">
    <citation type="submission" date="2020-11" db="EMBL/GenBank/DDBJ databases">
        <authorList>
            <person name="Tran Van P."/>
        </authorList>
    </citation>
    <scope>NUCLEOTIDE SEQUENCE</scope>
</reference>
<evidence type="ECO:0000256" key="6">
    <source>
        <dbReference type="ARBA" id="ARBA00035113"/>
    </source>
</evidence>
<feature type="non-terminal residue" evidence="10">
    <location>
        <position position="459"/>
    </location>
</feature>
<dbReference type="InterPro" id="IPR013083">
    <property type="entry name" value="Znf_RING/FYVE/PHD"/>
</dbReference>
<dbReference type="GO" id="GO:0016567">
    <property type="term" value="P:protein ubiquitination"/>
    <property type="evidence" value="ECO:0007669"/>
    <property type="project" value="TreeGrafter"/>
</dbReference>
<dbReference type="PANTHER" id="PTHR22938:SF0">
    <property type="entry name" value="E3 UBIQUITIN-PROTEIN LIGASE ZNF598"/>
    <property type="match status" value="1"/>
</dbReference>
<organism evidence="10">
    <name type="scientific">Oppiella nova</name>
    <dbReference type="NCBI Taxonomy" id="334625"/>
    <lineage>
        <taxon>Eukaryota</taxon>
        <taxon>Metazoa</taxon>
        <taxon>Ecdysozoa</taxon>
        <taxon>Arthropoda</taxon>
        <taxon>Chelicerata</taxon>
        <taxon>Arachnida</taxon>
        <taxon>Acari</taxon>
        <taxon>Acariformes</taxon>
        <taxon>Sarcoptiformes</taxon>
        <taxon>Oribatida</taxon>
        <taxon>Brachypylina</taxon>
        <taxon>Oppioidea</taxon>
        <taxon>Oppiidae</taxon>
        <taxon>Oppiella</taxon>
    </lineage>
</organism>
<dbReference type="EC" id="2.3.2.27" evidence="3"/>
<dbReference type="AlphaFoldDB" id="A0A7R9LX54"/>
<evidence type="ECO:0000256" key="1">
    <source>
        <dbReference type="ARBA" id="ARBA00000900"/>
    </source>
</evidence>
<dbReference type="PROSITE" id="PS50089">
    <property type="entry name" value="ZF_RING_2"/>
    <property type="match status" value="1"/>
</dbReference>
<evidence type="ECO:0000313" key="10">
    <source>
        <dbReference type="EMBL" id="CAD7649522.1"/>
    </source>
</evidence>
<dbReference type="PROSITE" id="PS00028">
    <property type="entry name" value="ZINC_FINGER_C2H2_1"/>
    <property type="match status" value="1"/>
</dbReference>
<dbReference type="InterPro" id="IPR044288">
    <property type="entry name" value="ZNF598/HEL2"/>
</dbReference>
<evidence type="ECO:0000256" key="8">
    <source>
        <dbReference type="SAM" id="MobiDB-lite"/>
    </source>
</evidence>
<evidence type="ECO:0000256" key="7">
    <source>
        <dbReference type="PROSITE-ProRule" id="PRU00175"/>
    </source>
</evidence>
<dbReference type="Pfam" id="PF25447">
    <property type="entry name" value="RING_ZNF598"/>
    <property type="match status" value="1"/>
</dbReference>
<dbReference type="OrthoDB" id="3838338at2759"/>
<name>A0A7R9LX54_9ACAR</name>
<dbReference type="CDD" id="cd16615">
    <property type="entry name" value="RING-HC_ZNF598"/>
    <property type="match status" value="1"/>
</dbReference>
<evidence type="ECO:0000256" key="3">
    <source>
        <dbReference type="ARBA" id="ARBA00012483"/>
    </source>
</evidence>
<protein>
    <recommendedName>
        <fullName evidence="3">RING-type E3 ubiquitin transferase</fullName>
        <ecNumber evidence="3">2.3.2.27</ecNumber>
    </recommendedName>
</protein>
<dbReference type="PANTHER" id="PTHR22938">
    <property type="entry name" value="ZINC FINGER PROTEIN 598"/>
    <property type="match status" value="1"/>
</dbReference>
<dbReference type="Proteomes" id="UP000728032">
    <property type="component" value="Unassembled WGS sequence"/>
</dbReference>
<dbReference type="GO" id="GO:0043022">
    <property type="term" value="F:ribosome binding"/>
    <property type="evidence" value="ECO:0007669"/>
    <property type="project" value="TreeGrafter"/>
</dbReference>
<evidence type="ECO:0000256" key="4">
    <source>
        <dbReference type="ARBA" id="ARBA00022771"/>
    </source>
</evidence>
<sequence length="459" mass="52079">MSDERESNICVVCRTDTSGGTGIAGHKSWVFAIGRCDHWVCYECSTRMRVLCQQNECPICRQQLDEVIFTPNKRQKFEDYDLRKSLYHNNHGIHFDSESAIESYGRLLEHPCRKCRNRGPFKTLHDLTTHLRKEHELHFCDLCVNNLKVFTIERKYYTRKELARHRKSGDPDERSHRGHPICTFCDERYVDEDDLHLHLRREHFYCHFCDPSGLKQFYADYGALRHHFIDDHFLCRECDSQDEKFTNAFNSAIDLQAHVTQCHSQNMSKSDLKKAKTISLDLFIHQRTGQLDNGSKSRIQQKREQRRHGQQHRESDDSDAGAADEPMSVGATAASTQPPRPEDFPSLGGASGVSSLSQTNGSADGKDSATKRKDKKPSTYSMNVSKSQKLNTTDEDFPALPGASNGPPMSALNSMSYQSLAKRTSKKTAPPLTSTLGVVKNVNLIDPLLMATVPLPMKT</sequence>
<feature type="domain" description="RING-type" evidence="9">
    <location>
        <begin position="10"/>
        <end position="61"/>
    </location>
</feature>
<dbReference type="GO" id="GO:0061630">
    <property type="term" value="F:ubiquitin protein ligase activity"/>
    <property type="evidence" value="ECO:0007669"/>
    <property type="project" value="UniProtKB-EC"/>
</dbReference>
<keyword evidence="4 7" id="KW-0863">Zinc-finger</keyword>
<dbReference type="Gene3D" id="3.30.40.10">
    <property type="entry name" value="Zinc/RING finger domain, C3HC4 (zinc finger)"/>
    <property type="match status" value="1"/>
</dbReference>
<dbReference type="SUPFAM" id="SSF57850">
    <property type="entry name" value="RING/U-box"/>
    <property type="match status" value="1"/>
</dbReference>
<dbReference type="EMBL" id="OC918502">
    <property type="protein sequence ID" value="CAD7649522.1"/>
    <property type="molecule type" value="Genomic_DNA"/>
</dbReference>
<proteinExistence type="inferred from homology"/>
<keyword evidence="4 7" id="KW-0479">Metal-binding</keyword>
<comment type="catalytic activity">
    <reaction evidence="1">
        <text>S-ubiquitinyl-[E2 ubiquitin-conjugating enzyme]-L-cysteine + [acceptor protein]-L-lysine = [E2 ubiquitin-conjugating enzyme]-L-cysteine + N(6)-ubiquitinyl-[acceptor protein]-L-lysine.</text>
        <dbReference type="EC" id="2.3.2.27"/>
    </reaction>
</comment>
<dbReference type="SMART" id="SM00355">
    <property type="entry name" value="ZnF_C2H2"/>
    <property type="match status" value="4"/>
</dbReference>